<name>A0AAD4TBF6_9MAGN</name>
<sequence length="77" mass="8947">MISSFSIVIQRWHLNYDVSLTRKTKLPRIRLSTGCLKLSKGNHAKRKLKLSRSFTIGFTVEGFLLISYLTRFAWDEA</sequence>
<accession>A0AAD4TBF6</accession>
<dbReference type="EMBL" id="JAJJMB010003480">
    <property type="protein sequence ID" value="KAI3947451.1"/>
    <property type="molecule type" value="Genomic_DNA"/>
</dbReference>
<dbReference type="AlphaFoldDB" id="A0AAD4TBF6"/>
<dbReference type="Proteomes" id="UP001202328">
    <property type="component" value="Unassembled WGS sequence"/>
</dbReference>
<keyword evidence="1" id="KW-1133">Transmembrane helix</keyword>
<comment type="caution">
    <text evidence="2">The sequence shown here is derived from an EMBL/GenBank/DDBJ whole genome shotgun (WGS) entry which is preliminary data.</text>
</comment>
<feature type="transmembrane region" description="Helical" evidence="1">
    <location>
        <begin position="54"/>
        <end position="74"/>
    </location>
</feature>
<reference evidence="2" key="1">
    <citation type="submission" date="2022-04" db="EMBL/GenBank/DDBJ databases">
        <title>A functionally conserved STORR gene fusion in Papaver species that diverged 16.8 million years ago.</title>
        <authorList>
            <person name="Catania T."/>
        </authorList>
    </citation>
    <scope>NUCLEOTIDE SEQUENCE</scope>
    <source>
        <strain evidence="2">S-188037</strain>
    </source>
</reference>
<evidence type="ECO:0000313" key="3">
    <source>
        <dbReference type="Proteomes" id="UP001202328"/>
    </source>
</evidence>
<gene>
    <name evidence="2" type="ORF">MKW98_011441</name>
</gene>
<evidence type="ECO:0000256" key="1">
    <source>
        <dbReference type="SAM" id="Phobius"/>
    </source>
</evidence>
<keyword evidence="3" id="KW-1185">Reference proteome</keyword>
<organism evidence="2 3">
    <name type="scientific">Papaver atlanticum</name>
    <dbReference type="NCBI Taxonomy" id="357466"/>
    <lineage>
        <taxon>Eukaryota</taxon>
        <taxon>Viridiplantae</taxon>
        <taxon>Streptophyta</taxon>
        <taxon>Embryophyta</taxon>
        <taxon>Tracheophyta</taxon>
        <taxon>Spermatophyta</taxon>
        <taxon>Magnoliopsida</taxon>
        <taxon>Ranunculales</taxon>
        <taxon>Papaveraceae</taxon>
        <taxon>Papaveroideae</taxon>
        <taxon>Papaver</taxon>
    </lineage>
</organism>
<proteinExistence type="predicted"/>
<keyword evidence="1" id="KW-0472">Membrane</keyword>
<keyword evidence="1" id="KW-0812">Transmembrane</keyword>
<protein>
    <submittedName>
        <fullName evidence="2">Uncharacterized protein</fullName>
    </submittedName>
</protein>
<evidence type="ECO:0000313" key="2">
    <source>
        <dbReference type="EMBL" id="KAI3947451.1"/>
    </source>
</evidence>